<accession>A0A3S4Y730</accession>
<dbReference type="RefSeq" id="WP_061786993.1">
    <property type="nucleotide sequence ID" value="NZ_CAJZDL010000136.1"/>
</dbReference>
<dbReference type="InterPro" id="IPR059026">
    <property type="entry name" value="LpqB_N"/>
</dbReference>
<dbReference type="Pfam" id="PF10646">
    <property type="entry name" value="Germane"/>
    <property type="match status" value="1"/>
</dbReference>
<evidence type="ECO:0000313" key="4">
    <source>
        <dbReference type="Proteomes" id="UP000273044"/>
    </source>
</evidence>
<name>A0A3S4Y730_9ACTN</name>
<dbReference type="Proteomes" id="UP000273044">
    <property type="component" value="Chromosome"/>
</dbReference>
<feature type="signal peptide" evidence="1">
    <location>
        <begin position="1"/>
        <end position="21"/>
    </location>
</feature>
<dbReference type="GeneID" id="64406924"/>
<keyword evidence="4" id="KW-1185">Reference proteome</keyword>
<reference evidence="3 4" key="1">
    <citation type="submission" date="2018-12" db="EMBL/GenBank/DDBJ databases">
        <authorList>
            <consortium name="Pathogen Informatics"/>
        </authorList>
    </citation>
    <scope>NUCLEOTIDE SEQUENCE [LARGE SCALE GENOMIC DNA]</scope>
    <source>
        <strain evidence="3 4">NCTC12967</strain>
    </source>
</reference>
<evidence type="ECO:0000256" key="1">
    <source>
        <dbReference type="SAM" id="SignalP"/>
    </source>
</evidence>
<dbReference type="EMBL" id="LR134406">
    <property type="protein sequence ID" value="VEH70163.1"/>
    <property type="molecule type" value="Genomic_DNA"/>
</dbReference>
<dbReference type="SMART" id="SM00909">
    <property type="entry name" value="Germane"/>
    <property type="match status" value="1"/>
</dbReference>
<gene>
    <name evidence="3" type="ORF">NCTC12967_01452</name>
</gene>
<protein>
    <submittedName>
        <fullName evidence="3">Lipoprotein LpqB</fullName>
    </submittedName>
</protein>
<dbReference type="PROSITE" id="PS51257">
    <property type="entry name" value="PROKAR_LIPOPROTEIN"/>
    <property type="match status" value="1"/>
</dbReference>
<dbReference type="InterPro" id="IPR019606">
    <property type="entry name" value="GerMN"/>
</dbReference>
<sequence>MSPRSALTRLVAATLTLLLGACTDIPTSGPVTEVTVSAEGRGVQIAPEPPQKGMSASRIVEGFLQAMADPTSDYEVARQYLSSSVRGQWAPRRATVVYDGWVEAAGDGLELRGTTRGTVDAVGRFTVSRESLTHDFGLVQEAGEWRVSAPPEGVLLSSYIFARSYNSARSYFIARSGQAVVPEPLHLPASEITPGRIVEAQLAGPGTFLSSGVRNAIPAGTRLGAAGAVVDSSGVVTVALEGVPQGLGDVERRELGAQLLWSLSSIPKVSGLHLVVDGRPYPLPGQNDKQVLELSSQQDYQPLSKAGSADLYGVHEGRAGKLSADTSFIPLTSDGASAEMTAISLDGAFTATVAGSPATVRIGPSGDAPIQVDTGLTRAGSVHFAQGRLWLLGRGSSGEQRLLSVSPQGEVAAIDLSALPGEVVDFSLDASGTRAAVLLGIGGATRFGAASLIEGNRMVGWQEVPLTASQEKELSDAVALDWTGEVNVAVVASAGSGKSVFVVAVDGSEVTDLGPVSASPVQVTALPRPGGDAVSVRAADGTVLLYEQHGTWQQAKTPMTWISYPG</sequence>
<feature type="chain" id="PRO_5039202157" evidence="1">
    <location>
        <begin position="22"/>
        <end position="566"/>
    </location>
</feature>
<evidence type="ECO:0000259" key="2">
    <source>
        <dbReference type="SMART" id="SM00909"/>
    </source>
</evidence>
<proteinExistence type="predicted"/>
<keyword evidence="1" id="KW-0732">Signal</keyword>
<dbReference type="Pfam" id="PF25976">
    <property type="entry name" value="LpqB_N"/>
    <property type="match status" value="1"/>
</dbReference>
<organism evidence="3 4">
    <name type="scientific">Arachnia propionica</name>
    <dbReference type="NCBI Taxonomy" id="1750"/>
    <lineage>
        <taxon>Bacteria</taxon>
        <taxon>Bacillati</taxon>
        <taxon>Actinomycetota</taxon>
        <taxon>Actinomycetes</taxon>
        <taxon>Propionibacteriales</taxon>
        <taxon>Propionibacteriaceae</taxon>
        <taxon>Arachnia</taxon>
    </lineage>
</organism>
<evidence type="ECO:0000313" key="3">
    <source>
        <dbReference type="EMBL" id="VEH70163.1"/>
    </source>
</evidence>
<feature type="domain" description="GerMN" evidence="2">
    <location>
        <begin position="194"/>
        <end position="285"/>
    </location>
</feature>
<dbReference type="AlphaFoldDB" id="A0A3S4Y730"/>
<keyword evidence="3" id="KW-0449">Lipoprotein</keyword>